<feature type="domain" description="Response regulatory" evidence="11">
    <location>
        <begin position="10"/>
        <end position="129"/>
    </location>
</feature>
<dbReference type="Pfam" id="PF08279">
    <property type="entry name" value="HTH_11"/>
    <property type="match status" value="1"/>
</dbReference>
<keyword evidence="7 9" id="KW-0010">Activator</keyword>
<feature type="modified residue" description="4-aspartylphosphate" evidence="10">
    <location>
        <position position="64"/>
    </location>
</feature>
<dbReference type="Gene3D" id="3.40.50.2300">
    <property type="match status" value="1"/>
</dbReference>
<dbReference type="InterPro" id="IPR011006">
    <property type="entry name" value="CheY-like_superfamily"/>
</dbReference>
<dbReference type="InterPro" id="IPR013196">
    <property type="entry name" value="HTH_11"/>
</dbReference>
<comment type="subcellular location">
    <subcellularLocation>
        <location evidence="1 9">Cytoplasm</location>
    </subcellularLocation>
</comment>
<dbReference type="PANTHER" id="PTHR45526">
    <property type="entry name" value="TRANSCRIPTIONAL REGULATORY PROTEIN DPIA"/>
    <property type="match status" value="1"/>
</dbReference>
<dbReference type="PANTHER" id="PTHR45526:SF1">
    <property type="entry name" value="TRANSCRIPTIONAL REGULATORY PROTEIN DCUR-RELATED"/>
    <property type="match status" value="1"/>
</dbReference>
<dbReference type="RefSeq" id="WP_349638735.1">
    <property type="nucleotide sequence ID" value="NZ_CP090958.1"/>
</dbReference>
<protein>
    <recommendedName>
        <fullName evidence="9">Transcriptional regulatory protein</fullName>
    </recommendedName>
</protein>
<dbReference type="SMART" id="SM00448">
    <property type="entry name" value="REC"/>
    <property type="match status" value="1"/>
</dbReference>
<dbReference type="InterPro" id="IPR051271">
    <property type="entry name" value="2C-system_Tx_regulators"/>
</dbReference>
<dbReference type="SUPFAM" id="SSF46785">
    <property type="entry name" value="Winged helix' DNA-binding domain"/>
    <property type="match status" value="1"/>
</dbReference>
<dbReference type="SUPFAM" id="SSF52172">
    <property type="entry name" value="CheY-like"/>
    <property type="match status" value="1"/>
</dbReference>
<dbReference type="PIRSF" id="PIRSF006171">
    <property type="entry name" value="RR_citrat_malat"/>
    <property type="match status" value="1"/>
</dbReference>
<evidence type="ECO:0000313" key="12">
    <source>
        <dbReference type="EMBL" id="WGW11939.1"/>
    </source>
</evidence>
<reference evidence="12 13" key="1">
    <citation type="submission" date="2023-05" db="EMBL/GenBank/DDBJ databases">
        <title>Lithophilousrod everest ZFBP1038 complete genpme.</title>
        <authorList>
            <person name="Tian M."/>
        </authorList>
    </citation>
    <scope>NUCLEOTIDE SEQUENCE [LARGE SCALE GENOMIC DNA]</scope>
    <source>
        <strain evidence="12 13">ZFBP1038</strain>
    </source>
</reference>
<proteinExistence type="predicted"/>
<dbReference type="Gene3D" id="1.10.10.10">
    <property type="entry name" value="Winged helix-like DNA-binding domain superfamily/Winged helix DNA-binding domain"/>
    <property type="match status" value="1"/>
</dbReference>
<keyword evidence="3 10" id="KW-0597">Phosphoprotein</keyword>
<keyword evidence="8 9" id="KW-0804">Transcription</keyword>
<keyword evidence="4 9" id="KW-0902">Two-component regulatory system</keyword>
<evidence type="ECO:0000256" key="5">
    <source>
        <dbReference type="ARBA" id="ARBA00023015"/>
    </source>
</evidence>
<dbReference type="PROSITE" id="PS50110">
    <property type="entry name" value="RESPONSE_REGULATORY"/>
    <property type="match status" value="1"/>
</dbReference>
<keyword evidence="2 9" id="KW-0963">Cytoplasm</keyword>
<evidence type="ECO:0000256" key="10">
    <source>
        <dbReference type="PROSITE-ProRule" id="PRU00169"/>
    </source>
</evidence>
<evidence type="ECO:0000259" key="11">
    <source>
        <dbReference type="PROSITE" id="PS50110"/>
    </source>
</evidence>
<evidence type="ECO:0000256" key="7">
    <source>
        <dbReference type="ARBA" id="ARBA00023159"/>
    </source>
</evidence>
<dbReference type="EMBL" id="CP090958">
    <property type="protein sequence ID" value="WGW11939.1"/>
    <property type="molecule type" value="Genomic_DNA"/>
</dbReference>
<gene>
    <name evidence="12" type="ORF">LWF01_17925</name>
</gene>
<dbReference type="Pfam" id="PF00072">
    <property type="entry name" value="Response_reg"/>
    <property type="match status" value="1"/>
</dbReference>
<name>A0ABY8QU88_9MICO</name>
<dbReference type="Proteomes" id="UP001209083">
    <property type="component" value="Chromosome"/>
</dbReference>
<evidence type="ECO:0000256" key="3">
    <source>
        <dbReference type="ARBA" id="ARBA00022553"/>
    </source>
</evidence>
<dbReference type="InterPro" id="IPR036390">
    <property type="entry name" value="WH_DNA-bd_sf"/>
</dbReference>
<keyword evidence="5 9" id="KW-0805">Transcription regulation</keyword>
<dbReference type="InterPro" id="IPR036388">
    <property type="entry name" value="WH-like_DNA-bd_sf"/>
</dbReference>
<keyword evidence="13" id="KW-1185">Reference proteome</keyword>
<evidence type="ECO:0000256" key="2">
    <source>
        <dbReference type="ARBA" id="ARBA00022490"/>
    </source>
</evidence>
<organism evidence="12 13">
    <name type="scientific">Saxibacter everestensis</name>
    <dbReference type="NCBI Taxonomy" id="2909229"/>
    <lineage>
        <taxon>Bacteria</taxon>
        <taxon>Bacillati</taxon>
        <taxon>Actinomycetota</taxon>
        <taxon>Actinomycetes</taxon>
        <taxon>Micrococcales</taxon>
        <taxon>Brevibacteriaceae</taxon>
        <taxon>Saxibacter</taxon>
    </lineage>
</organism>
<keyword evidence="6 9" id="KW-0238">DNA-binding</keyword>
<evidence type="ECO:0000313" key="13">
    <source>
        <dbReference type="Proteomes" id="UP001209083"/>
    </source>
</evidence>
<sequence>MKTALSASVRVLVVDDEQITAEAHAEYISRVEGFELTGVADTGEKALALIDQAGPDGLDLVLLDMNLPDMHGLDVCRALRANSSAVDVIAVTAARELHVVQTAVSVGIMQYLIKPFTFPAFRAKLESYSSYRSRLQANDDMTQSELDGAFAALRTPNAADLPKGLSRPTLDTVLQAMREKGALSAAELAELIGVSRVTARRYLEQLADGEKLIRAPRYGTAGRPELEYRWPES</sequence>
<accession>A0ABY8QU88</accession>
<evidence type="ECO:0000256" key="1">
    <source>
        <dbReference type="ARBA" id="ARBA00004496"/>
    </source>
</evidence>
<evidence type="ECO:0000256" key="6">
    <source>
        <dbReference type="ARBA" id="ARBA00023125"/>
    </source>
</evidence>
<dbReference type="InterPro" id="IPR024187">
    <property type="entry name" value="Sig_transdc_resp-reg_cit/mal"/>
</dbReference>
<evidence type="ECO:0000256" key="4">
    <source>
        <dbReference type="ARBA" id="ARBA00023012"/>
    </source>
</evidence>
<dbReference type="InterPro" id="IPR001789">
    <property type="entry name" value="Sig_transdc_resp-reg_receiver"/>
</dbReference>
<evidence type="ECO:0000256" key="9">
    <source>
        <dbReference type="PIRNR" id="PIRNR006171"/>
    </source>
</evidence>
<evidence type="ECO:0000256" key="8">
    <source>
        <dbReference type="ARBA" id="ARBA00023163"/>
    </source>
</evidence>